<feature type="non-terminal residue" evidence="6">
    <location>
        <position position="1"/>
    </location>
</feature>
<feature type="compositionally biased region" description="Acidic residues" evidence="4">
    <location>
        <begin position="983"/>
        <end position="999"/>
    </location>
</feature>
<dbReference type="PANTHER" id="PTHR15546:SF2">
    <property type="entry name" value="DDT DOMAIN-CONTAINING PROTEIN DDB_G0282237"/>
    <property type="match status" value="1"/>
</dbReference>
<dbReference type="Pfam" id="PF15613">
    <property type="entry name" value="WSD"/>
    <property type="match status" value="1"/>
</dbReference>
<dbReference type="EMBL" id="BRYB01000553">
    <property type="protein sequence ID" value="GMI32622.1"/>
    <property type="molecule type" value="Genomic_DNA"/>
</dbReference>
<accession>A0ABQ6MUD9</accession>
<dbReference type="InterPro" id="IPR028941">
    <property type="entry name" value="WHIM2_dom"/>
</dbReference>
<feature type="region of interest" description="Disordered" evidence="4">
    <location>
        <begin position="80"/>
        <end position="126"/>
    </location>
</feature>
<feature type="region of interest" description="Disordered" evidence="4">
    <location>
        <begin position="971"/>
        <end position="1026"/>
    </location>
</feature>
<sequence>PPPPRRSAQDVVTVHETVLGSIAPDRSSLPDFTIDHVTEALKELGGGYCQQRLTFPPLLAQLFVHLLYKLVYKNVEGANNNNESSSDSDSDASGDASSASEEEEEEEEEAAIARRKKGKQVPEPEEVDERYLQLSYFEDIVSPITWPDVLVHHLETQQYFHQHQVDVNKEERGEIHAAKVQFDTEEDDEEMDYGDDSDDEEGGGGGDDEEVGGGAAMMSIVGGAGGDDGGYIGTGAAYKGYAKLKKQEPWMLTPKECLSLLRVLADDLLSKCMPEELNRRVERFEELLKAKKKADFGAARARKTYETYGGENAAKAEEEKEKEEEEEEEEDEGKKKKGGKKRKGADEEEDDGKKKKGGKKRKGAAAEEEEEGGKKKKKGAKNDEEDDKKGGGKKGGKKNKAAEEDEEDDDASQISQQTEGAEGAEGEKKKGRSRIPKNIPTLEEVETAEKEAKIANDAYLKGLKREVYRHQELGQDRDYNKYWHFDSCPKFIFVEKARNNEAQEWTFYSMQSEFDGLVASLDERGERESKLKENLVLFASIRKKMLDDTKEEREAAQRKVQEEKLRKKLADAEAAAELKARLAEAAGRRSTRVTSESGVDIVAQLKSELAAHLKPPLVKEERELGPEELRLKRTGALSCLEFDNGYRTRKPHEQPEYVVGEVNTECKATMMMNTSGVKCIVDEVLHAETELEQFSPMGDEKARATWRRRLGEISDDYQRQLAGGMALGTVKSVAPYIRRLKEPVLDLEQRMFDVLGMAFFSECEDACSKIVFPEEEESDDESDAEMEVDDEVDEEAFEFMSDSAMAVSCSLQVKDRKMWRAQVKSADTVGKISSLLFGFLREFGDYLYAMNEGKEEAVEVLKNWGAAPKKGKKGGPAVGKEGMRLMSESEPVRNKLWWAKVSLKLPCWPVHEHTVSDSEIATLLAKNKLTVVSMVGGMVEGQEGKKGSEGGELLIVNKSKVLDMWEQDEEGKWNMVRAPDHKEEDDEEEEEEGAGEGEEGGGGKGGDDKKKPARASKGWARKPGRNAAFFEAAEVARRKALEKATLKAKKLMVGYAKELKKVAGK</sequence>
<reference evidence="6 7" key="1">
    <citation type="journal article" date="2023" name="Commun. Biol.">
        <title>Genome analysis of Parmales, the sister group of diatoms, reveals the evolutionary specialization of diatoms from phago-mixotrophs to photoautotrophs.</title>
        <authorList>
            <person name="Ban H."/>
            <person name="Sato S."/>
            <person name="Yoshikawa S."/>
            <person name="Yamada K."/>
            <person name="Nakamura Y."/>
            <person name="Ichinomiya M."/>
            <person name="Sato N."/>
            <person name="Blanc-Mathieu R."/>
            <person name="Endo H."/>
            <person name="Kuwata A."/>
            <person name="Ogata H."/>
        </authorList>
    </citation>
    <scope>NUCLEOTIDE SEQUENCE [LARGE SCALE GENOMIC DNA]</scope>
</reference>
<evidence type="ECO:0000256" key="1">
    <source>
        <dbReference type="ARBA" id="ARBA00004123"/>
    </source>
</evidence>
<evidence type="ECO:0000313" key="7">
    <source>
        <dbReference type="Proteomes" id="UP001165060"/>
    </source>
</evidence>
<evidence type="ECO:0000259" key="5">
    <source>
        <dbReference type="Pfam" id="PF15613"/>
    </source>
</evidence>
<keyword evidence="7" id="KW-1185">Reference proteome</keyword>
<keyword evidence="2" id="KW-0539">Nucleus</keyword>
<dbReference type="Proteomes" id="UP001165060">
    <property type="component" value="Unassembled WGS sequence"/>
</dbReference>
<dbReference type="PANTHER" id="PTHR15546">
    <property type="entry name" value="BROMODOMAIN ADJACENT TO ZINC FINGER DOMAIN, 2A"/>
    <property type="match status" value="1"/>
</dbReference>
<gene>
    <name evidence="6" type="ORF">TeGR_g337</name>
</gene>
<feature type="coiled-coil region" evidence="3">
    <location>
        <begin position="546"/>
        <end position="573"/>
    </location>
</feature>
<dbReference type="InterPro" id="IPR053271">
    <property type="entry name" value="DDT_domain"/>
</dbReference>
<evidence type="ECO:0000313" key="6">
    <source>
        <dbReference type="EMBL" id="GMI32622.1"/>
    </source>
</evidence>
<comment type="subcellular location">
    <subcellularLocation>
        <location evidence="1">Nucleus</location>
    </subcellularLocation>
</comment>
<feature type="compositionally biased region" description="Acidic residues" evidence="4">
    <location>
        <begin position="100"/>
        <end position="110"/>
    </location>
</feature>
<feature type="compositionally biased region" description="Basic residues" evidence="4">
    <location>
        <begin position="1011"/>
        <end position="1024"/>
    </location>
</feature>
<protein>
    <recommendedName>
        <fullName evidence="5">WHIM2 domain-containing protein</fullName>
    </recommendedName>
</protein>
<feature type="compositionally biased region" description="Acidic residues" evidence="4">
    <location>
        <begin position="320"/>
        <end position="331"/>
    </location>
</feature>
<name>A0ABQ6MUD9_9STRA</name>
<feature type="compositionally biased region" description="Acidic residues" evidence="4">
    <location>
        <begin position="183"/>
        <end position="211"/>
    </location>
</feature>
<comment type="caution">
    <text evidence="6">The sequence shown here is derived from an EMBL/GenBank/DDBJ whole genome shotgun (WGS) entry which is preliminary data.</text>
</comment>
<evidence type="ECO:0000256" key="2">
    <source>
        <dbReference type="ARBA" id="ARBA00023242"/>
    </source>
</evidence>
<feature type="region of interest" description="Disordered" evidence="4">
    <location>
        <begin position="294"/>
        <end position="445"/>
    </location>
</feature>
<evidence type="ECO:0000256" key="3">
    <source>
        <dbReference type="SAM" id="Coils"/>
    </source>
</evidence>
<evidence type="ECO:0000256" key="4">
    <source>
        <dbReference type="SAM" id="MobiDB-lite"/>
    </source>
</evidence>
<proteinExistence type="predicted"/>
<feature type="region of interest" description="Disordered" evidence="4">
    <location>
        <begin position="178"/>
        <end position="219"/>
    </location>
</feature>
<organism evidence="6 7">
    <name type="scientific">Tetraparma gracilis</name>
    <dbReference type="NCBI Taxonomy" id="2962635"/>
    <lineage>
        <taxon>Eukaryota</taxon>
        <taxon>Sar</taxon>
        <taxon>Stramenopiles</taxon>
        <taxon>Ochrophyta</taxon>
        <taxon>Bolidophyceae</taxon>
        <taxon>Parmales</taxon>
        <taxon>Triparmaceae</taxon>
        <taxon>Tetraparma</taxon>
    </lineage>
</organism>
<keyword evidence="3" id="KW-0175">Coiled coil</keyword>
<feature type="compositionally biased region" description="Basic residues" evidence="4">
    <location>
        <begin position="354"/>
        <end position="363"/>
    </location>
</feature>
<feature type="domain" description="WHIM2" evidence="5">
    <location>
        <begin position="469"/>
        <end position="535"/>
    </location>
</feature>